<evidence type="ECO:0000256" key="2">
    <source>
        <dbReference type="ARBA" id="ARBA00022664"/>
    </source>
</evidence>
<dbReference type="OrthoDB" id="200206at2759"/>
<dbReference type="InterPro" id="IPR036322">
    <property type="entry name" value="WD40_repeat_dom_sf"/>
</dbReference>
<gene>
    <name evidence="8" type="primary">Dana\GF13383</name>
    <name evidence="8" type="synonym">dana_GLEANR_13398</name>
    <name evidence="8" type="ORF">GF13383</name>
</gene>
<dbReference type="STRING" id="7217.B3MCQ7"/>
<feature type="repeat" description="WD" evidence="7">
    <location>
        <begin position="55"/>
        <end position="86"/>
    </location>
</feature>
<proteinExistence type="inferred from homology"/>
<organism evidence="8 9">
    <name type="scientific">Drosophila ananassae</name>
    <name type="common">Fruit fly</name>
    <dbReference type="NCBI Taxonomy" id="7217"/>
    <lineage>
        <taxon>Eukaryota</taxon>
        <taxon>Metazoa</taxon>
        <taxon>Ecdysozoa</taxon>
        <taxon>Arthropoda</taxon>
        <taxon>Hexapoda</taxon>
        <taxon>Insecta</taxon>
        <taxon>Pterygota</taxon>
        <taxon>Neoptera</taxon>
        <taxon>Endopterygota</taxon>
        <taxon>Diptera</taxon>
        <taxon>Brachycera</taxon>
        <taxon>Muscomorpha</taxon>
        <taxon>Ephydroidea</taxon>
        <taxon>Drosophilidae</taxon>
        <taxon>Drosophila</taxon>
        <taxon>Sophophora</taxon>
    </lineage>
</organism>
<keyword evidence="4" id="KW-0508">mRNA splicing</keyword>
<reference evidence="8 9" key="1">
    <citation type="journal article" date="2007" name="Nature">
        <title>Evolution of genes and genomes on the Drosophila phylogeny.</title>
        <authorList>
            <consortium name="Drosophila 12 Genomes Consortium"/>
            <person name="Clark A.G."/>
            <person name="Eisen M.B."/>
            <person name="Smith D.R."/>
            <person name="Bergman C.M."/>
            <person name="Oliver B."/>
            <person name="Markow T.A."/>
            <person name="Kaufman T.C."/>
            <person name="Kellis M."/>
            <person name="Gelbart W."/>
            <person name="Iyer V.N."/>
            <person name="Pollard D.A."/>
            <person name="Sackton T.B."/>
            <person name="Larracuente A.M."/>
            <person name="Singh N.D."/>
            <person name="Abad J.P."/>
            <person name="Abt D.N."/>
            <person name="Adryan B."/>
            <person name="Aguade M."/>
            <person name="Akashi H."/>
            <person name="Anderson W.W."/>
            <person name="Aquadro C.F."/>
            <person name="Ardell D.H."/>
            <person name="Arguello R."/>
            <person name="Artieri C.G."/>
            <person name="Barbash D.A."/>
            <person name="Barker D."/>
            <person name="Barsanti P."/>
            <person name="Batterham P."/>
            <person name="Batzoglou S."/>
            <person name="Begun D."/>
            <person name="Bhutkar A."/>
            <person name="Blanco E."/>
            <person name="Bosak S.A."/>
            <person name="Bradley R.K."/>
            <person name="Brand A.D."/>
            <person name="Brent M.R."/>
            <person name="Brooks A.N."/>
            <person name="Brown R.H."/>
            <person name="Butlin R.K."/>
            <person name="Caggese C."/>
            <person name="Calvi B.R."/>
            <person name="Bernardo de Carvalho A."/>
            <person name="Caspi A."/>
            <person name="Castrezana S."/>
            <person name="Celniker S.E."/>
            <person name="Chang J.L."/>
            <person name="Chapple C."/>
            <person name="Chatterji S."/>
            <person name="Chinwalla A."/>
            <person name="Civetta A."/>
            <person name="Clifton S.W."/>
            <person name="Comeron J.M."/>
            <person name="Costello J.C."/>
            <person name="Coyne J.A."/>
            <person name="Daub J."/>
            <person name="David R.G."/>
            <person name="Delcher A.L."/>
            <person name="Delehaunty K."/>
            <person name="Do C.B."/>
            <person name="Ebling H."/>
            <person name="Edwards K."/>
            <person name="Eickbush T."/>
            <person name="Evans J.D."/>
            <person name="Filipski A."/>
            <person name="Findeiss S."/>
            <person name="Freyhult E."/>
            <person name="Fulton L."/>
            <person name="Fulton R."/>
            <person name="Garcia A.C."/>
            <person name="Gardiner A."/>
            <person name="Garfield D.A."/>
            <person name="Garvin B.E."/>
            <person name="Gibson G."/>
            <person name="Gilbert D."/>
            <person name="Gnerre S."/>
            <person name="Godfrey J."/>
            <person name="Good R."/>
            <person name="Gotea V."/>
            <person name="Gravely B."/>
            <person name="Greenberg A.J."/>
            <person name="Griffiths-Jones S."/>
            <person name="Gross S."/>
            <person name="Guigo R."/>
            <person name="Gustafson E.A."/>
            <person name="Haerty W."/>
            <person name="Hahn M.W."/>
            <person name="Halligan D.L."/>
            <person name="Halpern A.L."/>
            <person name="Halter G.M."/>
            <person name="Han M.V."/>
            <person name="Heger A."/>
            <person name="Hillier L."/>
            <person name="Hinrichs A.S."/>
            <person name="Holmes I."/>
            <person name="Hoskins R.A."/>
            <person name="Hubisz M.J."/>
            <person name="Hultmark D."/>
            <person name="Huntley M.A."/>
            <person name="Jaffe D.B."/>
            <person name="Jagadeeshan S."/>
            <person name="Jeck W.R."/>
            <person name="Johnson J."/>
            <person name="Jones C.D."/>
            <person name="Jordan W.C."/>
            <person name="Karpen G.H."/>
            <person name="Kataoka E."/>
            <person name="Keightley P.D."/>
            <person name="Kheradpour P."/>
            <person name="Kirkness E.F."/>
            <person name="Koerich L.B."/>
            <person name="Kristiansen K."/>
            <person name="Kudrna D."/>
            <person name="Kulathinal R.J."/>
            <person name="Kumar S."/>
            <person name="Kwok R."/>
            <person name="Lander E."/>
            <person name="Langley C.H."/>
            <person name="Lapoint R."/>
            <person name="Lazzaro B.P."/>
            <person name="Lee S.J."/>
            <person name="Levesque L."/>
            <person name="Li R."/>
            <person name="Lin C.F."/>
            <person name="Lin M.F."/>
            <person name="Lindblad-Toh K."/>
            <person name="Llopart A."/>
            <person name="Long M."/>
            <person name="Low L."/>
            <person name="Lozovsky E."/>
            <person name="Lu J."/>
            <person name="Luo M."/>
            <person name="Machado C.A."/>
            <person name="Makalowski W."/>
            <person name="Marzo M."/>
            <person name="Matsuda M."/>
            <person name="Matzkin L."/>
            <person name="McAllister B."/>
            <person name="McBride C.S."/>
            <person name="McKernan B."/>
            <person name="McKernan K."/>
            <person name="Mendez-Lago M."/>
            <person name="Minx P."/>
            <person name="Mollenhauer M.U."/>
            <person name="Montooth K."/>
            <person name="Mount S.M."/>
            <person name="Mu X."/>
            <person name="Myers E."/>
            <person name="Negre B."/>
            <person name="Newfeld S."/>
            <person name="Nielsen R."/>
            <person name="Noor M.A."/>
            <person name="O'Grady P."/>
            <person name="Pachter L."/>
            <person name="Papaceit M."/>
            <person name="Parisi M.J."/>
            <person name="Parisi M."/>
            <person name="Parts L."/>
            <person name="Pedersen J.S."/>
            <person name="Pesole G."/>
            <person name="Phillippy A.M."/>
            <person name="Ponting C.P."/>
            <person name="Pop M."/>
            <person name="Porcelli D."/>
            <person name="Powell J.R."/>
            <person name="Prohaska S."/>
            <person name="Pruitt K."/>
            <person name="Puig M."/>
            <person name="Quesneville H."/>
            <person name="Ram K.R."/>
            <person name="Rand D."/>
            <person name="Rasmussen M.D."/>
            <person name="Reed L.K."/>
            <person name="Reenan R."/>
            <person name="Reily A."/>
            <person name="Remington K.A."/>
            <person name="Rieger T.T."/>
            <person name="Ritchie M.G."/>
            <person name="Robin C."/>
            <person name="Rogers Y.H."/>
            <person name="Rohde C."/>
            <person name="Rozas J."/>
            <person name="Rubenfield M.J."/>
            <person name="Ruiz A."/>
            <person name="Russo S."/>
            <person name="Salzberg S.L."/>
            <person name="Sanchez-Gracia A."/>
            <person name="Saranga D.J."/>
            <person name="Sato H."/>
            <person name="Schaeffer S.W."/>
            <person name="Schatz M.C."/>
            <person name="Schlenke T."/>
            <person name="Schwartz R."/>
            <person name="Segarra C."/>
            <person name="Singh R.S."/>
            <person name="Sirot L."/>
            <person name="Sirota M."/>
            <person name="Sisneros N.B."/>
            <person name="Smith C.D."/>
            <person name="Smith T.F."/>
            <person name="Spieth J."/>
            <person name="Stage D.E."/>
            <person name="Stark A."/>
            <person name="Stephan W."/>
            <person name="Strausberg R.L."/>
            <person name="Strempel S."/>
            <person name="Sturgill D."/>
            <person name="Sutton G."/>
            <person name="Sutton G.G."/>
            <person name="Tao W."/>
            <person name="Teichmann S."/>
            <person name="Tobari Y.N."/>
            <person name="Tomimura Y."/>
            <person name="Tsolas J.M."/>
            <person name="Valente V.L."/>
            <person name="Venter E."/>
            <person name="Venter J.C."/>
            <person name="Vicario S."/>
            <person name="Vieira F.G."/>
            <person name="Vilella A.J."/>
            <person name="Villasante A."/>
            <person name="Walenz B."/>
            <person name="Wang J."/>
            <person name="Wasserman M."/>
            <person name="Watts T."/>
            <person name="Wilson D."/>
            <person name="Wilson R.K."/>
            <person name="Wing R.A."/>
            <person name="Wolfner M.F."/>
            <person name="Wong A."/>
            <person name="Wong G.K."/>
            <person name="Wu C.I."/>
            <person name="Wu G."/>
            <person name="Yamamoto D."/>
            <person name="Yang H.P."/>
            <person name="Yang S.P."/>
            <person name="Yorke J.A."/>
            <person name="Yoshida K."/>
            <person name="Zdobnov E."/>
            <person name="Zhang P."/>
            <person name="Zhang Y."/>
            <person name="Zimin A.V."/>
            <person name="Baldwin J."/>
            <person name="Abdouelleil A."/>
            <person name="Abdulkadir J."/>
            <person name="Abebe A."/>
            <person name="Abera B."/>
            <person name="Abreu J."/>
            <person name="Acer S.C."/>
            <person name="Aftuck L."/>
            <person name="Alexander A."/>
            <person name="An P."/>
            <person name="Anderson E."/>
            <person name="Anderson S."/>
            <person name="Arachi H."/>
            <person name="Azer M."/>
            <person name="Bachantsang P."/>
            <person name="Barry A."/>
            <person name="Bayul T."/>
            <person name="Berlin A."/>
            <person name="Bessette D."/>
            <person name="Bloom T."/>
            <person name="Blye J."/>
            <person name="Boguslavskiy L."/>
            <person name="Bonnet C."/>
            <person name="Boukhgalter B."/>
            <person name="Bourzgui I."/>
            <person name="Brown A."/>
            <person name="Cahill P."/>
            <person name="Channer S."/>
            <person name="Cheshatsang Y."/>
            <person name="Chuda L."/>
            <person name="Citroen M."/>
            <person name="Collymore A."/>
            <person name="Cooke P."/>
            <person name="Costello M."/>
            <person name="D'Aco K."/>
            <person name="Daza R."/>
            <person name="De Haan G."/>
            <person name="DeGray S."/>
            <person name="DeMaso C."/>
            <person name="Dhargay N."/>
            <person name="Dooley K."/>
            <person name="Dooley E."/>
            <person name="Doricent M."/>
            <person name="Dorje P."/>
            <person name="Dorjee K."/>
            <person name="Dupes A."/>
            <person name="Elong R."/>
            <person name="Falk J."/>
            <person name="Farina A."/>
            <person name="Faro S."/>
            <person name="Ferguson D."/>
            <person name="Fisher S."/>
            <person name="Foley C.D."/>
            <person name="Franke A."/>
            <person name="Friedrich D."/>
            <person name="Gadbois L."/>
            <person name="Gearin G."/>
            <person name="Gearin C.R."/>
            <person name="Giannoukos G."/>
            <person name="Goode T."/>
            <person name="Graham J."/>
            <person name="Grandbois E."/>
            <person name="Grewal S."/>
            <person name="Gyaltsen K."/>
            <person name="Hafez N."/>
            <person name="Hagos B."/>
            <person name="Hall J."/>
            <person name="Henson C."/>
            <person name="Hollinger A."/>
            <person name="Honan T."/>
            <person name="Huard M.D."/>
            <person name="Hughes L."/>
            <person name="Hurhula B."/>
            <person name="Husby M.E."/>
            <person name="Kamat A."/>
            <person name="Kanga B."/>
            <person name="Kashin S."/>
            <person name="Khazanovich D."/>
            <person name="Kisner P."/>
            <person name="Lance K."/>
            <person name="Lara M."/>
            <person name="Lee W."/>
            <person name="Lennon N."/>
            <person name="Letendre F."/>
            <person name="LeVine R."/>
            <person name="Lipovsky A."/>
            <person name="Liu X."/>
            <person name="Liu J."/>
            <person name="Liu S."/>
            <person name="Lokyitsang T."/>
            <person name="Lokyitsang Y."/>
            <person name="Lubonja R."/>
            <person name="Lui A."/>
            <person name="MacDonald P."/>
            <person name="Magnisalis V."/>
            <person name="Maru K."/>
            <person name="Matthews C."/>
            <person name="McCusker W."/>
            <person name="McDonough S."/>
            <person name="Mehta T."/>
            <person name="Meldrim J."/>
            <person name="Meneus L."/>
            <person name="Mihai O."/>
            <person name="Mihalev A."/>
            <person name="Mihova T."/>
            <person name="Mittelman R."/>
            <person name="Mlenga V."/>
            <person name="Montmayeur A."/>
            <person name="Mulrain L."/>
            <person name="Navidi A."/>
            <person name="Naylor J."/>
            <person name="Negash T."/>
            <person name="Nguyen T."/>
            <person name="Nguyen N."/>
            <person name="Nicol R."/>
            <person name="Norbu C."/>
            <person name="Norbu N."/>
            <person name="Novod N."/>
            <person name="O'Neill B."/>
            <person name="Osman S."/>
            <person name="Markiewicz E."/>
            <person name="Oyono O.L."/>
            <person name="Patti C."/>
            <person name="Phunkhang P."/>
            <person name="Pierre F."/>
            <person name="Priest M."/>
            <person name="Raghuraman S."/>
            <person name="Rege F."/>
            <person name="Reyes R."/>
            <person name="Rise C."/>
            <person name="Rogov P."/>
            <person name="Ross K."/>
            <person name="Ryan E."/>
            <person name="Settipalli S."/>
            <person name="Shea T."/>
            <person name="Sherpa N."/>
            <person name="Shi L."/>
            <person name="Shih D."/>
            <person name="Sparrow T."/>
            <person name="Spaulding J."/>
            <person name="Stalker J."/>
            <person name="Stange-Thomann N."/>
            <person name="Stavropoulos S."/>
            <person name="Stone C."/>
            <person name="Strader C."/>
            <person name="Tesfaye S."/>
            <person name="Thomson T."/>
            <person name="Thoulutsang Y."/>
            <person name="Thoulutsang D."/>
            <person name="Topham K."/>
            <person name="Topping I."/>
            <person name="Tsamla T."/>
            <person name="Vassiliev H."/>
            <person name="Vo A."/>
            <person name="Wangchuk T."/>
            <person name="Wangdi T."/>
            <person name="Weiand M."/>
            <person name="Wilkinson J."/>
            <person name="Wilson A."/>
            <person name="Yadav S."/>
            <person name="Young G."/>
            <person name="Yu Q."/>
            <person name="Zembek L."/>
            <person name="Zhong D."/>
            <person name="Zimmer A."/>
            <person name="Zwirko Z."/>
            <person name="Jaffe D.B."/>
            <person name="Alvarez P."/>
            <person name="Brockman W."/>
            <person name="Butler J."/>
            <person name="Chin C."/>
            <person name="Gnerre S."/>
            <person name="Grabherr M."/>
            <person name="Kleber M."/>
            <person name="Mauceli E."/>
            <person name="MacCallum I."/>
        </authorList>
    </citation>
    <scope>NUCLEOTIDE SEQUENCE [LARGE SCALE GENOMIC DNA]</scope>
    <source>
        <strain evidence="9">Tucson 14024-0371.13</strain>
    </source>
</reference>
<accession>B3MCQ7</accession>
<dbReference type="OMA" id="PHHAKSV"/>
<protein>
    <recommendedName>
        <fullName evidence="6">Serine-threonine kinase receptor-associated protein</fullName>
    </recommendedName>
</protein>
<dbReference type="SMART" id="SM00320">
    <property type="entry name" value="WD40"/>
    <property type="match status" value="5"/>
</dbReference>
<dbReference type="PhylomeDB" id="B3MCQ7"/>
<evidence type="ECO:0000256" key="1">
    <source>
        <dbReference type="ARBA" id="ARBA00022574"/>
    </source>
</evidence>
<dbReference type="PROSITE" id="PS50294">
    <property type="entry name" value="WD_REPEATS_REGION"/>
    <property type="match status" value="2"/>
</dbReference>
<feature type="repeat" description="WD" evidence="7">
    <location>
        <begin position="142"/>
        <end position="183"/>
    </location>
</feature>
<dbReference type="Proteomes" id="UP000007801">
    <property type="component" value="Unassembled WGS sequence"/>
</dbReference>
<dbReference type="SUPFAM" id="SSF50978">
    <property type="entry name" value="WD40 repeat-like"/>
    <property type="match status" value="1"/>
</dbReference>
<dbReference type="KEGG" id="dan:6496225"/>
<keyword evidence="2" id="KW-0507">mRNA processing</keyword>
<comment type="similarity">
    <text evidence="5">Belongs to the WD repeat STRAP family.</text>
</comment>
<dbReference type="AlphaFoldDB" id="B3MCQ7"/>
<sequence>MSCGQLGINCEGHTMAVEQLGFSKICESGYYLASAGLDKLVVLRHGDTGDWVGTLTGHEAGVWSVTLNDEATMMASGSADRTARIWCAITGDELVKFTLPEAVTCVDLNEKSTCMVAGCLGVDPVINLFDLNGADWKPLLSLKGHSRGVRDAIFCRNDFSLLTSSYDRTVRMWDCVSGLETHSIVLPHHAKSLELHADNDIVTIAYGNSIIFVDTNNFEILSQRRMDFKVTGATLHPKKESFVCITGDGRLNKYDYVTDALLDSFYAHKGEPICCVRYSPDGEVYASSSCSGEMMLWQQTVGKKYGLWDCAMDPCSSEDADDEEEDSIS</sequence>
<keyword evidence="3" id="KW-0677">Repeat</keyword>
<dbReference type="HOGENOM" id="CLU_000288_57_6_1"/>
<keyword evidence="1 7" id="KW-0853">WD repeat</keyword>
<dbReference type="eggNOG" id="KOG0278">
    <property type="taxonomic scope" value="Eukaryota"/>
</dbReference>
<evidence type="ECO:0000256" key="3">
    <source>
        <dbReference type="ARBA" id="ARBA00022737"/>
    </source>
</evidence>
<evidence type="ECO:0000313" key="8">
    <source>
        <dbReference type="EMBL" id="EDV37309.1"/>
    </source>
</evidence>
<dbReference type="GeneID" id="6496225"/>
<dbReference type="InParanoid" id="B3MCQ7"/>
<evidence type="ECO:0000256" key="5">
    <source>
        <dbReference type="ARBA" id="ARBA00038394"/>
    </source>
</evidence>
<dbReference type="SMR" id="B3MCQ7"/>
<dbReference type="PROSITE" id="PS50082">
    <property type="entry name" value="WD_REPEATS_2"/>
    <property type="match status" value="2"/>
</dbReference>
<evidence type="ECO:0000256" key="4">
    <source>
        <dbReference type="ARBA" id="ARBA00023187"/>
    </source>
</evidence>
<dbReference type="InterPro" id="IPR001680">
    <property type="entry name" value="WD40_rpt"/>
</dbReference>
<evidence type="ECO:0000313" key="9">
    <source>
        <dbReference type="Proteomes" id="UP000007801"/>
    </source>
</evidence>
<dbReference type="EMBL" id="CH902619">
    <property type="protein sequence ID" value="EDV37309.1"/>
    <property type="molecule type" value="Genomic_DNA"/>
</dbReference>
<dbReference type="Pfam" id="PF00400">
    <property type="entry name" value="WD40"/>
    <property type="match status" value="3"/>
</dbReference>
<evidence type="ECO:0000256" key="6">
    <source>
        <dbReference type="ARBA" id="ARBA00040390"/>
    </source>
</evidence>
<dbReference type="PANTHER" id="PTHR19877">
    <property type="entry name" value="EUKARYOTIC TRANSLATION INITIATION FACTOR 3 SUBUNIT I"/>
    <property type="match status" value="1"/>
</dbReference>
<dbReference type="PANTHER" id="PTHR19877:SF13">
    <property type="entry name" value="SERINE-THREONINE KINASE RECEPTOR-ASSOCIATED PROTEIN"/>
    <property type="match status" value="1"/>
</dbReference>
<dbReference type="GO" id="GO:0000387">
    <property type="term" value="P:spliceosomal snRNP assembly"/>
    <property type="evidence" value="ECO:0007669"/>
    <property type="project" value="TreeGrafter"/>
</dbReference>
<keyword evidence="9" id="KW-1185">Reference proteome</keyword>
<evidence type="ECO:0000256" key="7">
    <source>
        <dbReference type="PROSITE-ProRule" id="PRU00221"/>
    </source>
</evidence>
<dbReference type="InterPro" id="IPR015943">
    <property type="entry name" value="WD40/YVTN_repeat-like_dom_sf"/>
</dbReference>
<name>B3MCQ7_DROAN</name>
<dbReference type="Gene3D" id="2.130.10.10">
    <property type="entry name" value="YVTN repeat-like/Quinoprotein amine dehydrogenase"/>
    <property type="match status" value="2"/>
</dbReference>
<dbReference type="GO" id="GO:0032797">
    <property type="term" value="C:SMN complex"/>
    <property type="evidence" value="ECO:0007669"/>
    <property type="project" value="TreeGrafter"/>
</dbReference>
<dbReference type="GO" id="GO:0003723">
    <property type="term" value="F:RNA binding"/>
    <property type="evidence" value="ECO:0007669"/>
    <property type="project" value="TreeGrafter"/>
</dbReference>